<protein>
    <recommendedName>
        <fullName evidence="3">Porin</fullName>
    </recommendedName>
</protein>
<gene>
    <name evidence="1" type="ORF">DI487_06965</name>
</gene>
<reference evidence="1 2" key="1">
    <citation type="submission" date="2018-05" db="EMBL/GenBank/DDBJ databases">
        <title>Flavobacterium sp. MEBiC07310.</title>
        <authorList>
            <person name="Baek K."/>
        </authorList>
    </citation>
    <scope>NUCLEOTIDE SEQUENCE [LARGE SCALE GENOMIC DNA]</scope>
    <source>
        <strain evidence="1 2">MEBiC07310</strain>
    </source>
</reference>
<evidence type="ECO:0000313" key="1">
    <source>
        <dbReference type="EMBL" id="AWM13626.1"/>
    </source>
</evidence>
<evidence type="ECO:0000313" key="2">
    <source>
        <dbReference type="Proteomes" id="UP000245429"/>
    </source>
</evidence>
<sequence length="430" mass="47896">MFTGGFCFSQNIELDSIAENKKIQNAVDAYLKERDVNLKFYGFIRHDAMLDSRQTVDVREAAVVMWAKDRKYDANGEDINSASQFQMLSILSRMGVKIKGPDVFGAKLNGVLEGDYFGNAEGGINEFRLRHAWITLNWKKTQIGAGQFWHPLTIPEIFPGTVNFSGGAPYMPYNRNPQIRLTQKLGNHFNMIVAAISQRDFTANTEPYTNSGVPAGHLQFNYKTDNFIIGLAGHYENIRPKTSSGTLGLYSNERLNSVTGMLYSRWDTKHFTLKSEATLAQNAASFIMLGGFVGFTKPDGSLETYQTMNTQAYWIDFTAKTNKRLVPGFFAGYSKNNGVDKSNSDPTVTAQAYGFSAVVSGIGAGAGARTINYIYRVAPRLEYVLNKLKFGLEFEYSMAEWGDADNRGRAVTNLSDVANSRIIFATTFNF</sequence>
<dbReference type="SUPFAM" id="SSF56935">
    <property type="entry name" value="Porins"/>
    <property type="match status" value="1"/>
</dbReference>
<dbReference type="Proteomes" id="UP000245429">
    <property type="component" value="Chromosome"/>
</dbReference>
<name>A0A2U8QUS5_9FLAO</name>
<dbReference type="EMBL" id="CP029463">
    <property type="protein sequence ID" value="AWM13626.1"/>
    <property type="molecule type" value="Genomic_DNA"/>
</dbReference>
<dbReference type="AlphaFoldDB" id="A0A2U8QUS5"/>
<proteinExistence type="predicted"/>
<dbReference type="KEGG" id="fse:DI487_06965"/>
<evidence type="ECO:0008006" key="3">
    <source>
        <dbReference type="Google" id="ProtNLM"/>
    </source>
</evidence>
<keyword evidence="2" id="KW-1185">Reference proteome</keyword>
<organism evidence="1 2">
    <name type="scientific">Flavobacterium sediminis</name>
    <dbReference type="NCBI Taxonomy" id="2201181"/>
    <lineage>
        <taxon>Bacteria</taxon>
        <taxon>Pseudomonadati</taxon>
        <taxon>Bacteroidota</taxon>
        <taxon>Flavobacteriia</taxon>
        <taxon>Flavobacteriales</taxon>
        <taxon>Flavobacteriaceae</taxon>
        <taxon>Flavobacterium</taxon>
    </lineage>
</organism>
<accession>A0A2U8QUS5</accession>